<evidence type="ECO:0000313" key="8">
    <source>
        <dbReference type="EMBL" id="MCM5681757.1"/>
    </source>
</evidence>
<evidence type="ECO:0000256" key="5">
    <source>
        <dbReference type="RuleBase" id="RU003495"/>
    </source>
</evidence>
<dbReference type="EMBL" id="JAMKFE010000014">
    <property type="protein sequence ID" value="MCM5681757.1"/>
    <property type="molecule type" value="Genomic_DNA"/>
</dbReference>
<evidence type="ECO:0000256" key="1">
    <source>
        <dbReference type="ARBA" id="ARBA00022729"/>
    </source>
</evidence>
<feature type="chain" id="PRO_5044913671" description="Endolytic peptidoglycan transglycosylase RlpA" evidence="4">
    <location>
        <begin position="25"/>
        <end position="327"/>
    </location>
</feature>
<dbReference type="PANTHER" id="PTHR34183">
    <property type="entry name" value="ENDOLYTIC PEPTIDOGLYCAN TRANSGLYCOSYLASE RLPA"/>
    <property type="match status" value="1"/>
</dbReference>
<reference evidence="8" key="1">
    <citation type="submission" date="2022-05" db="EMBL/GenBank/DDBJ databases">
        <title>Schlegelella sp. nov., isolated from mangrove soil.</title>
        <authorList>
            <person name="Liu Y."/>
            <person name="Ge X."/>
            <person name="Liu W."/>
        </authorList>
    </citation>
    <scope>NUCLEOTIDE SEQUENCE</scope>
    <source>
        <strain evidence="8">S2-27</strain>
    </source>
</reference>
<evidence type="ECO:0000256" key="3">
    <source>
        <dbReference type="ARBA" id="ARBA00023316"/>
    </source>
</evidence>
<dbReference type="SUPFAM" id="SSF110997">
    <property type="entry name" value="Sporulation related repeat"/>
    <property type="match status" value="1"/>
</dbReference>
<dbReference type="Proteomes" id="UP001165541">
    <property type="component" value="Unassembled WGS sequence"/>
</dbReference>
<keyword evidence="9" id="KW-1185">Reference proteome</keyword>
<dbReference type="Pfam" id="PF05036">
    <property type="entry name" value="SPOR"/>
    <property type="match status" value="1"/>
</dbReference>
<name>A0ABT0YSN9_9BURK</name>
<dbReference type="SUPFAM" id="SSF50685">
    <property type="entry name" value="Barwin-like endoglucanases"/>
    <property type="match status" value="1"/>
</dbReference>
<keyword evidence="2 4" id="KW-0456">Lyase</keyword>
<accession>A0ABT0YSN9</accession>
<dbReference type="Gene3D" id="2.40.40.10">
    <property type="entry name" value="RlpA-like domain"/>
    <property type="match status" value="1"/>
</dbReference>
<feature type="signal peptide" evidence="4">
    <location>
        <begin position="1"/>
        <end position="24"/>
    </location>
</feature>
<evidence type="ECO:0000256" key="2">
    <source>
        <dbReference type="ARBA" id="ARBA00023239"/>
    </source>
</evidence>
<dbReference type="RefSeq" id="WP_251780240.1">
    <property type="nucleotide sequence ID" value="NZ_JAMKFE010000014.1"/>
</dbReference>
<feature type="compositionally biased region" description="Low complexity" evidence="6">
    <location>
        <begin position="46"/>
        <end position="55"/>
    </location>
</feature>
<dbReference type="InterPro" id="IPR007730">
    <property type="entry name" value="SPOR-like_dom"/>
</dbReference>
<dbReference type="PANTHER" id="PTHR34183:SF1">
    <property type="entry name" value="ENDOLYTIC PEPTIDOGLYCAN TRANSGLYCOSYLASE RLPA"/>
    <property type="match status" value="1"/>
</dbReference>
<dbReference type="NCBIfam" id="TIGR00413">
    <property type="entry name" value="rlpA"/>
    <property type="match status" value="1"/>
</dbReference>
<evidence type="ECO:0000256" key="4">
    <source>
        <dbReference type="HAMAP-Rule" id="MF_02071"/>
    </source>
</evidence>
<dbReference type="CDD" id="cd22268">
    <property type="entry name" value="DPBB_RlpA-like"/>
    <property type="match status" value="1"/>
</dbReference>
<protein>
    <recommendedName>
        <fullName evidence="4">Endolytic peptidoglycan transglycosylase RlpA</fullName>
        <ecNumber evidence="4">4.2.2.-</ecNumber>
    </recommendedName>
</protein>
<evidence type="ECO:0000259" key="7">
    <source>
        <dbReference type="PROSITE" id="PS51724"/>
    </source>
</evidence>
<comment type="function">
    <text evidence="4">Lytic transglycosylase with a strong preference for naked glycan strands that lack stem peptides.</text>
</comment>
<dbReference type="InterPro" id="IPR036680">
    <property type="entry name" value="SPOR-like_sf"/>
</dbReference>
<dbReference type="EC" id="4.2.2.-" evidence="4"/>
<dbReference type="Gene3D" id="3.30.70.1070">
    <property type="entry name" value="Sporulation related repeat"/>
    <property type="match status" value="1"/>
</dbReference>
<proteinExistence type="inferred from homology"/>
<dbReference type="Pfam" id="PF03330">
    <property type="entry name" value="DPBB_1"/>
    <property type="match status" value="1"/>
</dbReference>
<dbReference type="PROSITE" id="PS51724">
    <property type="entry name" value="SPOR"/>
    <property type="match status" value="1"/>
</dbReference>
<dbReference type="InterPro" id="IPR009009">
    <property type="entry name" value="RlpA-like_DPBB"/>
</dbReference>
<dbReference type="InterPro" id="IPR036908">
    <property type="entry name" value="RlpA-like_sf"/>
</dbReference>
<keyword evidence="3 4" id="KW-0961">Cell wall biogenesis/degradation</keyword>
<sequence length="327" mass="35018" precursor="true">MSGLPSLLRAPALVAVLCAAAVLAGCGSAPKRGGGYYQDDGPGENPPADAASAPDAEPRVEPFGRGTLRPYTVLGRSYVPITEDRPFRQRGIASWYGRKFHGKRTASGEIYDMYEMTAAHPTLPIPSYVRVRHVASGREVIVRINDRGPFHGNRIIDLSYAAALKLGFVRRGSAEVEIERITHEEIRAGTWRERRPPTPAPEPVRVAQPPPVAPVPVSVPPAPPAAAPAPAVAAALPADSTPASAPAIAPAAGFWVQLGAFRQREGADSFRRRVAGEADWLSPLLAVFDDAPLFRLQAGPYATRDEAFGIAERVRDALKLVPVVVER</sequence>
<feature type="region of interest" description="Disordered" evidence="6">
    <location>
        <begin position="35"/>
        <end position="64"/>
    </location>
</feature>
<organism evidence="8 9">
    <name type="scientific">Caldimonas mangrovi</name>
    <dbReference type="NCBI Taxonomy" id="2944811"/>
    <lineage>
        <taxon>Bacteria</taxon>
        <taxon>Pseudomonadati</taxon>
        <taxon>Pseudomonadota</taxon>
        <taxon>Betaproteobacteria</taxon>
        <taxon>Burkholderiales</taxon>
        <taxon>Sphaerotilaceae</taxon>
        <taxon>Caldimonas</taxon>
    </lineage>
</organism>
<dbReference type="InterPro" id="IPR034718">
    <property type="entry name" value="RlpA"/>
</dbReference>
<feature type="domain" description="SPOR" evidence="7">
    <location>
        <begin position="248"/>
        <end position="327"/>
    </location>
</feature>
<comment type="similarity">
    <text evidence="4 5">Belongs to the RlpA family.</text>
</comment>
<gene>
    <name evidence="4" type="primary">rlpA</name>
    <name evidence="8" type="ORF">M8A51_19695</name>
</gene>
<evidence type="ECO:0000256" key="6">
    <source>
        <dbReference type="SAM" id="MobiDB-lite"/>
    </source>
</evidence>
<evidence type="ECO:0000313" key="9">
    <source>
        <dbReference type="Proteomes" id="UP001165541"/>
    </source>
</evidence>
<dbReference type="InterPro" id="IPR012997">
    <property type="entry name" value="RplA"/>
</dbReference>
<keyword evidence="1 4" id="KW-0732">Signal</keyword>
<comment type="caution">
    <text evidence="8">The sequence shown here is derived from an EMBL/GenBank/DDBJ whole genome shotgun (WGS) entry which is preliminary data.</text>
</comment>
<dbReference type="HAMAP" id="MF_02071">
    <property type="entry name" value="RlpA"/>
    <property type="match status" value="1"/>
</dbReference>